<dbReference type="HOGENOM" id="CLU_1997625_0_0_1"/>
<evidence type="ECO:0000256" key="3">
    <source>
        <dbReference type="ARBA" id="ARBA00022664"/>
    </source>
</evidence>
<dbReference type="InParanoid" id="H2Y9N9"/>
<keyword evidence="4" id="KW-0539">Nucleus</keyword>
<dbReference type="STRING" id="51511.ENSCSAVP00000002037"/>
<keyword evidence="7" id="KW-1185">Reference proteome</keyword>
<evidence type="ECO:0000313" key="6">
    <source>
        <dbReference type="Ensembl" id="ENSCSAVP00000002037.1"/>
    </source>
</evidence>
<dbReference type="GO" id="GO:0006397">
    <property type="term" value="P:mRNA processing"/>
    <property type="evidence" value="ECO:0007669"/>
    <property type="project" value="UniProtKB-KW"/>
</dbReference>
<protein>
    <recommendedName>
        <fullName evidence="5">Pre-mRNA polyadenylation factor Fip1 domain-containing protein</fullName>
    </recommendedName>
</protein>
<comment type="similarity">
    <text evidence="2">Belongs to the FIP1 family.</text>
</comment>
<evidence type="ECO:0000256" key="1">
    <source>
        <dbReference type="ARBA" id="ARBA00004123"/>
    </source>
</evidence>
<dbReference type="InterPro" id="IPR051187">
    <property type="entry name" value="Pre-mRNA_3'-end_processing_reg"/>
</dbReference>
<dbReference type="PANTHER" id="PTHR13484:SF0">
    <property type="entry name" value="PRE-MRNA 3'-END-PROCESSING FACTOR FIP1"/>
    <property type="match status" value="1"/>
</dbReference>
<reference evidence="6" key="2">
    <citation type="submission" date="2025-08" db="UniProtKB">
        <authorList>
            <consortium name="Ensembl"/>
        </authorList>
    </citation>
    <scope>IDENTIFICATION</scope>
</reference>
<feature type="domain" description="Pre-mRNA polyadenylation factor Fip1" evidence="5">
    <location>
        <begin position="14"/>
        <end position="56"/>
    </location>
</feature>
<dbReference type="eggNOG" id="KOG1049">
    <property type="taxonomic scope" value="Eukaryota"/>
</dbReference>
<dbReference type="InterPro" id="IPR007854">
    <property type="entry name" value="Fip1_dom"/>
</dbReference>
<name>H2Y9N9_CIOSA</name>
<reference evidence="7" key="1">
    <citation type="submission" date="2003-08" db="EMBL/GenBank/DDBJ databases">
        <authorList>
            <person name="Birren B."/>
            <person name="Nusbaum C."/>
            <person name="Abebe A."/>
            <person name="Abouelleil A."/>
            <person name="Adekoya E."/>
            <person name="Ait-zahra M."/>
            <person name="Allen N."/>
            <person name="Allen T."/>
            <person name="An P."/>
            <person name="Anderson M."/>
            <person name="Anderson S."/>
            <person name="Arachchi H."/>
            <person name="Armbruster J."/>
            <person name="Bachantsang P."/>
            <person name="Baldwin J."/>
            <person name="Barry A."/>
            <person name="Bayul T."/>
            <person name="Blitshsteyn B."/>
            <person name="Bloom T."/>
            <person name="Blye J."/>
            <person name="Boguslavskiy L."/>
            <person name="Borowsky M."/>
            <person name="Boukhgalter B."/>
            <person name="Brunache A."/>
            <person name="Butler J."/>
            <person name="Calixte N."/>
            <person name="Calvo S."/>
            <person name="Camarata J."/>
            <person name="Campo K."/>
            <person name="Chang J."/>
            <person name="Cheshatsang Y."/>
            <person name="Citroen M."/>
            <person name="Collymore A."/>
            <person name="Considine T."/>
            <person name="Cook A."/>
            <person name="Cooke P."/>
            <person name="Corum B."/>
            <person name="Cuomo C."/>
            <person name="David R."/>
            <person name="Dawoe T."/>
            <person name="Degray S."/>
            <person name="Dodge S."/>
            <person name="Dooley K."/>
            <person name="Dorje P."/>
            <person name="Dorjee K."/>
            <person name="Dorris L."/>
            <person name="Duffey N."/>
            <person name="Dupes A."/>
            <person name="Elkins T."/>
            <person name="Engels R."/>
            <person name="Erickson J."/>
            <person name="Farina A."/>
            <person name="Faro S."/>
            <person name="Ferreira P."/>
            <person name="Fischer H."/>
            <person name="Fitzgerald M."/>
            <person name="Foley K."/>
            <person name="Gage D."/>
            <person name="Galagan J."/>
            <person name="Gearin G."/>
            <person name="Gnerre S."/>
            <person name="Gnirke A."/>
            <person name="Goyette A."/>
            <person name="Graham J."/>
            <person name="Grandbois E."/>
            <person name="Gyaltsen K."/>
            <person name="Hafez N."/>
            <person name="Hagopian D."/>
            <person name="Hagos B."/>
            <person name="Hall J."/>
            <person name="Hatcher B."/>
            <person name="Heller A."/>
            <person name="Higgins H."/>
            <person name="Honan T."/>
            <person name="Horn A."/>
            <person name="Houde N."/>
            <person name="Hughes L."/>
            <person name="Hulme W."/>
            <person name="Husby E."/>
            <person name="Iliev I."/>
            <person name="Jaffe D."/>
            <person name="Jones C."/>
            <person name="Kamal M."/>
            <person name="Kamat A."/>
            <person name="Kamvysselis M."/>
            <person name="Karlsson E."/>
            <person name="Kells C."/>
            <person name="Kieu A."/>
            <person name="Kisner P."/>
            <person name="Kodira C."/>
            <person name="Kulbokas E."/>
            <person name="Labutti K."/>
            <person name="Lama D."/>
            <person name="Landers T."/>
            <person name="Leger J."/>
            <person name="Levine S."/>
            <person name="Lewis D."/>
            <person name="Lewis T."/>
            <person name="Lindblad-toh K."/>
            <person name="Liu X."/>
            <person name="Lokyitsang T."/>
            <person name="Lokyitsang Y."/>
            <person name="Lucien O."/>
            <person name="Lui A."/>
            <person name="Ma L.J."/>
            <person name="Mabbitt R."/>
            <person name="Macdonald J."/>
            <person name="Maclean C."/>
            <person name="Major J."/>
            <person name="Manning J."/>
            <person name="Marabella R."/>
            <person name="Maru K."/>
            <person name="Matthews C."/>
            <person name="Mauceli E."/>
            <person name="Mccarthy M."/>
            <person name="Mcdonough S."/>
            <person name="Mcghee T."/>
            <person name="Meldrim J."/>
            <person name="Meneus L."/>
            <person name="Mesirov J."/>
            <person name="Mihalev A."/>
            <person name="Mihova T."/>
            <person name="Mikkelsen T."/>
            <person name="Mlenga V."/>
            <person name="Moru K."/>
            <person name="Mozes J."/>
            <person name="Mulrain L."/>
            <person name="Munson G."/>
            <person name="Naylor J."/>
            <person name="Newes C."/>
            <person name="Nguyen C."/>
            <person name="Nguyen N."/>
            <person name="Nguyen T."/>
            <person name="Nicol R."/>
            <person name="Nielsen C."/>
            <person name="Nizzari M."/>
            <person name="Norbu C."/>
            <person name="Norbu N."/>
            <person name="O'donnell P."/>
            <person name="Okoawo O."/>
            <person name="O'leary S."/>
            <person name="Omotosho B."/>
            <person name="O'neill K."/>
            <person name="Osman S."/>
            <person name="Parker S."/>
            <person name="Perrin D."/>
            <person name="Phunkhang P."/>
            <person name="Piqani B."/>
            <person name="Purcell S."/>
            <person name="Rachupka T."/>
            <person name="Ramasamy U."/>
            <person name="Rameau R."/>
            <person name="Ray V."/>
            <person name="Raymond C."/>
            <person name="Retta R."/>
            <person name="Richardson S."/>
            <person name="Rise C."/>
            <person name="Rodriguez J."/>
            <person name="Rogers J."/>
            <person name="Rogov P."/>
            <person name="Rutman M."/>
            <person name="Schupbach R."/>
            <person name="Seaman C."/>
            <person name="Settipalli S."/>
            <person name="Sharpe T."/>
            <person name="Sheridan J."/>
            <person name="Sherpa N."/>
            <person name="Shi J."/>
            <person name="Smirnov S."/>
            <person name="Smith C."/>
            <person name="Sougnez C."/>
            <person name="Spencer B."/>
            <person name="Stalker J."/>
            <person name="Stange-thomann N."/>
            <person name="Stavropoulos S."/>
            <person name="Stetson K."/>
            <person name="Stone C."/>
            <person name="Stone S."/>
            <person name="Stubbs M."/>
            <person name="Talamas J."/>
            <person name="Tchuinga P."/>
            <person name="Tenzing P."/>
            <person name="Tesfaye S."/>
            <person name="Theodore J."/>
            <person name="Thoulutsang Y."/>
            <person name="Topham K."/>
            <person name="Towey S."/>
            <person name="Tsamla T."/>
            <person name="Tsomo N."/>
            <person name="Vallee D."/>
            <person name="Vassiliev H."/>
            <person name="Venkataraman V."/>
            <person name="Vinson J."/>
            <person name="Vo A."/>
            <person name="Wade C."/>
            <person name="Wang S."/>
            <person name="Wangchuk T."/>
            <person name="Wangdi T."/>
            <person name="Whittaker C."/>
            <person name="Wilkinson J."/>
            <person name="Wu Y."/>
            <person name="Wyman D."/>
            <person name="Yadav S."/>
            <person name="Yang S."/>
            <person name="Yang X."/>
            <person name="Yeager S."/>
            <person name="Yee E."/>
            <person name="Young G."/>
            <person name="Zainoun J."/>
            <person name="Zembeck L."/>
            <person name="Zimmer A."/>
            <person name="Zody M."/>
            <person name="Lander E."/>
        </authorList>
    </citation>
    <scope>NUCLEOTIDE SEQUENCE [LARGE SCALE GENOMIC DNA]</scope>
</reference>
<dbReference type="GO" id="GO:0005847">
    <property type="term" value="C:mRNA cleavage and polyadenylation specificity factor complex"/>
    <property type="evidence" value="ECO:0007669"/>
    <property type="project" value="TreeGrafter"/>
</dbReference>
<proteinExistence type="inferred from homology"/>
<evidence type="ECO:0000256" key="4">
    <source>
        <dbReference type="ARBA" id="ARBA00023242"/>
    </source>
</evidence>
<evidence type="ECO:0000259" key="5">
    <source>
        <dbReference type="Pfam" id="PF05182"/>
    </source>
</evidence>
<dbReference type="AlphaFoldDB" id="H2Y9N9"/>
<sequence length="125" mass="14017">MTAPGNINGLAVMEVNLDLLEDKPWRKPGADISDYFNYGFNEVTWKLYCEKQKRLRSGMDPPTTAVLSAVTSPNTHNSSLNNILSRFEVKQSSPAPPQFDNTVRSISTLQFTRRKDELLNAINAT</sequence>
<dbReference type="PANTHER" id="PTHR13484">
    <property type="entry name" value="FIP1-LIKE 1 PROTEIN"/>
    <property type="match status" value="1"/>
</dbReference>
<keyword evidence="3" id="KW-0507">mRNA processing</keyword>
<organism evidence="6 7">
    <name type="scientific">Ciona savignyi</name>
    <name type="common">Pacific transparent sea squirt</name>
    <dbReference type="NCBI Taxonomy" id="51511"/>
    <lineage>
        <taxon>Eukaryota</taxon>
        <taxon>Metazoa</taxon>
        <taxon>Chordata</taxon>
        <taxon>Tunicata</taxon>
        <taxon>Ascidiacea</taxon>
        <taxon>Phlebobranchia</taxon>
        <taxon>Cionidae</taxon>
        <taxon>Ciona</taxon>
    </lineage>
</organism>
<dbReference type="Proteomes" id="UP000007875">
    <property type="component" value="Unassembled WGS sequence"/>
</dbReference>
<dbReference type="Pfam" id="PF05182">
    <property type="entry name" value="Fip1"/>
    <property type="match status" value="1"/>
</dbReference>
<dbReference type="GeneTree" id="ENSGT00940000162578"/>
<dbReference type="Ensembl" id="ENSCSAVT00000002074.1">
    <property type="protein sequence ID" value="ENSCSAVP00000002037.1"/>
    <property type="gene ID" value="ENSCSAVG00000001194.1"/>
</dbReference>
<evidence type="ECO:0000256" key="2">
    <source>
        <dbReference type="ARBA" id="ARBA00007459"/>
    </source>
</evidence>
<accession>H2Y9N9</accession>
<reference evidence="6" key="3">
    <citation type="submission" date="2025-09" db="UniProtKB">
        <authorList>
            <consortium name="Ensembl"/>
        </authorList>
    </citation>
    <scope>IDENTIFICATION</scope>
</reference>
<evidence type="ECO:0000313" key="7">
    <source>
        <dbReference type="Proteomes" id="UP000007875"/>
    </source>
</evidence>
<comment type="subcellular location">
    <subcellularLocation>
        <location evidence="1">Nucleus</location>
    </subcellularLocation>
</comment>